<proteinExistence type="predicted"/>
<keyword evidence="1" id="KW-0812">Transmembrane</keyword>
<name>A0A8I5N154_PAPAN</name>
<protein>
    <submittedName>
        <fullName evidence="2">Uncharacterized protein</fullName>
    </submittedName>
</protein>
<feature type="transmembrane region" description="Helical" evidence="1">
    <location>
        <begin position="23"/>
        <end position="42"/>
    </location>
</feature>
<evidence type="ECO:0000313" key="3">
    <source>
        <dbReference type="Proteomes" id="UP000028761"/>
    </source>
</evidence>
<keyword evidence="1" id="KW-0472">Membrane</keyword>
<reference evidence="2 3" key="1">
    <citation type="submission" date="2012-03" db="EMBL/GenBank/DDBJ databases">
        <title>Whole Genome Assembly of Papio anubis.</title>
        <authorList>
            <person name="Liu Y.L."/>
            <person name="Abraham K.A."/>
            <person name="Akbar H.A."/>
            <person name="Ali S.A."/>
            <person name="Anosike U.A."/>
            <person name="Aqrawi P.A."/>
            <person name="Arias F.A."/>
            <person name="Attaway T.A."/>
            <person name="Awwad R.A."/>
            <person name="Babu C.B."/>
            <person name="Bandaranaike D.B."/>
            <person name="Battles P.B."/>
            <person name="Bell A.B."/>
            <person name="Beltran B.B."/>
            <person name="Berhane-Mersha D.B."/>
            <person name="Bess C.B."/>
            <person name="Bickham C.B."/>
            <person name="Bolden T.B."/>
            <person name="Carter K.C."/>
            <person name="Chau D.C."/>
            <person name="Chavez A.C."/>
            <person name="Clerc-Blankenburg K.C."/>
            <person name="Coyle M.C."/>
            <person name="Dao M.D."/>
            <person name="Davila M.L.D."/>
            <person name="Davy-Carroll L.D."/>
            <person name="Denson S.D."/>
            <person name="Dinh H.D."/>
            <person name="Fernandez S.F."/>
            <person name="Fernando P.F."/>
            <person name="Forbes L.F."/>
            <person name="Francis C.F."/>
            <person name="Francisco L.F."/>
            <person name="Fu Q.F."/>
            <person name="Garcia-Iii R.G."/>
            <person name="Garrett T.G."/>
            <person name="Gross S.G."/>
            <person name="Gubbala S.G."/>
            <person name="Hirani K.H."/>
            <person name="Hogues M.H."/>
            <person name="Hollins B.H."/>
            <person name="Jackson L.J."/>
            <person name="Javaid M.J."/>
            <person name="Jhangiani S.J."/>
            <person name="Johnson A.J."/>
            <person name="Johnson B.J."/>
            <person name="Jones J.J."/>
            <person name="Joshi V.J."/>
            <person name="Kalu J.K."/>
            <person name="Khan N.K."/>
            <person name="Korchina V.K."/>
            <person name="Kovar C.K."/>
            <person name="Lago L.L."/>
            <person name="Lara F.L."/>
            <person name="Le T.-K.L."/>
            <person name="Lee S.L."/>
            <person name="Legall-Iii F.L."/>
            <person name="Lemon S.L."/>
            <person name="Liu J.L."/>
            <person name="Liu Y.-S.L."/>
            <person name="Liyanage D.L."/>
            <person name="Lopez J.L."/>
            <person name="Lorensuhewa L.L."/>
            <person name="Mata R.M."/>
            <person name="Mathew T.M."/>
            <person name="Mercado C.M."/>
            <person name="Mercado I.M."/>
            <person name="Morales K.M."/>
            <person name="Morgan M.M."/>
            <person name="Munidasa M.M."/>
            <person name="Ngo D.N."/>
            <person name="Nguyen L.N."/>
            <person name="Nguyen T.N."/>
            <person name="Nguyen N.N."/>
            <person name="Obregon M.O."/>
            <person name="Okwuonu G.O."/>
            <person name="Ongeri F.O."/>
            <person name="Onwere C.O."/>
            <person name="Osifeso I.O."/>
            <person name="Parra A.P."/>
            <person name="Patil S.P."/>
            <person name="Perez A.P."/>
            <person name="Perez Y.P."/>
            <person name="Pham C.P."/>
            <person name="Pu L.-L.P."/>
            <person name="Puazo M.P."/>
            <person name="Quiroz J.Q."/>
            <person name="Rouhana J.R."/>
            <person name="Ruiz M.R."/>
            <person name="Ruiz S.-J.R."/>
            <person name="Saada N.S."/>
            <person name="Santibanez J.S."/>
            <person name="Scheel M.S."/>
            <person name="Schneider B.S."/>
            <person name="Simmons D.S."/>
            <person name="Sisson I.S."/>
            <person name="Tang L.-Y.T."/>
            <person name="Thornton R.T."/>
            <person name="Tisius J.T."/>
            <person name="Toledanes G.T."/>
            <person name="Trejos Z.T."/>
            <person name="Usmani K.U."/>
            <person name="Varghese R.V."/>
            <person name="Vattathil S.V."/>
            <person name="Vee V.V."/>
            <person name="Walker D.W."/>
            <person name="Weissenberger G.W."/>
            <person name="White C.W."/>
            <person name="Williams A.W."/>
            <person name="Woodworth J.W."/>
            <person name="Wright R.W."/>
            <person name="Zhu Y.Z."/>
            <person name="Han Y.H."/>
            <person name="Newsham I.N."/>
            <person name="Nazareth L.N."/>
            <person name="Worley K.W."/>
            <person name="Muzny D.M."/>
            <person name="Rogers J.R."/>
            <person name="Gibbs R.G."/>
        </authorList>
    </citation>
    <scope>NUCLEOTIDE SEQUENCE [LARGE SCALE GENOMIC DNA]</scope>
</reference>
<feature type="transmembrane region" description="Helical" evidence="1">
    <location>
        <begin position="54"/>
        <end position="75"/>
    </location>
</feature>
<dbReference type="Ensembl" id="ENSPANT00000082079.1">
    <property type="protein sequence ID" value="ENSPANP00000049196.1"/>
    <property type="gene ID" value="ENSPANG00000044703.1"/>
</dbReference>
<evidence type="ECO:0000256" key="1">
    <source>
        <dbReference type="SAM" id="Phobius"/>
    </source>
</evidence>
<keyword evidence="1" id="KW-1133">Transmembrane helix</keyword>
<reference evidence="2" key="3">
    <citation type="submission" date="2025-09" db="UniProtKB">
        <authorList>
            <consortium name="Ensembl"/>
        </authorList>
    </citation>
    <scope>IDENTIFICATION</scope>
</reference>
<accession>A0A8I5N154</accession>
<dbReference type="GeneTree" id="ENSGT00940000167556"/>
<dbReference type="PRINTS" id="PR02045">
    <property type="entry name" value="F138DOMAIN"/>
</dbReference>
<reference evidence="2" key="2">
    <citation type="submission" date="2025-08" db="UniProtKB">
        <authorList>
            <consortium name="Ensembl"/>
        </authorList>
    </citation>
    <scope>IDENTIFICATION</scope>
</reference>
<evidence type="ECO:0000313" key="2">
    <source>
        <dbReference type="Ensembl" id="ENSPANP00000049196.1"/>
    </source>
</evidence>
<sequence>MPLRHRKRDVRYKLHCDFNGPKALLLSWIINFFLKIILKLTFYDFVGIKMDMLIYTKTFFTQTFLFSFFFFFFFFETESHSVAQTGVQWYDLGSLQALPPRFKRFSCLSDYRREPSRLANFCIFSRDRVSPWWPGWLLLSSCLLNCLLFFFETESHSVAQAGAQWRDLSSLQSPPPRFKQFFYLSLPSSWSTGTCHHAQLIFVFLVEMGFQHVGQAGLELLTSSDLPTLASQSAGITGVSPHAWPVNLFNCWLQSLARCLECPRHFEGTQNLSFISMLGVPSKPLSRVPAASHHSQAHKDPKLSSVVSLSSPLCNSSPSSQRVLLPKGLSEEVLAHGHPW</sequence>
<organism evidence="2 3">
    <name type="scientific">Papio anubis</name>
    <name type="common">Olive baboon</name>
    <dbReference type="NCBI Taxonomy" id="9555"/>
    <lineage>
        <taxon>Eukaryota</taxon>
        <taxon>Metazoa</taxon>
        <taxon>Chordata</taxon>
        <taxon>Craniata</taxon>
        <taxon>Vertebrata</taxon>
        <taxon>Euteleostomi</taxon>
        <taxon>Mammalia</taxon>
        <taxon>Eutheria</taxon>
        <taxon>Euarchontoglires</taxon>
        <taxon>Primates</taxon>
        <taxon>Haplorrhini</taxon>
        <taxon>Catarrhini</taxon>
        <taxon>Cercopithecidae</taxon>
        <taxon>Cercopithecinae</taxon>
        <taxon>Papio</taxon>
    </lineage>
</organism>
<dbReference type="AlphaFoldDB" id="A0A8I5N154"/>
<dbReference type="PANTHER" id="PTHR46254">
    <property type="entry name" value="PROTEIN GVQW1-RELATED"/>
    <property type="match status" value="1"/>
</dbReference>
<keyword evidence="3" id="KW-1185">Reference proteome</keyword>
<dbReference type="Proteomes" id="UP000028761">
    <property type="component" value="Chromosome 3"/>
</dbReference>
<feature type="transmembrane region" description="Helical" evidence="1">
    <location>
        <begin position="133"/>
        <end position="151"/>
    </location>
</feature>